<comment type="caution">
    <text evidence="1">The sequence shown here is derived from an EMBL/GenBank/DDBJ whole genome shotgun (WGS) entry which is preliminary data.</text>
</comment>
<dbReference type="InterPro" id="IPR036610">
    <property type="entry name" value="PEBP-like_sf"/>
</dbReference>
<dbReference type="SUPFAM" id="SSF49777">
    <property type="entry name" value="PEBP-like"/>
    <property type="match status" value="1"/>
</dbReference>
<keyword evidence="2" id="KW-1185">Reference proteome</keyword>
<accession>A0ABU6CW08</accession>
<dbReference type="EMBL" id="JAYMYJ010000082">
    <property type="protein sequence ID" value="MEB4590975.1"/>
    <property type="molecule type" value="Genomic_DNA"/>
</dbReference>
<evidence type="ECO:0000313" key="1">
    <source>
        <dbReference type="EMBL" id="MEB4590975.1"/>
    </source>
</evidence>
<dbReference type="Gene3D" id="3.90.280.10">
    <property type="entry name" value="PEBP-like"/>
    <property type="match status" value="1"/>
</dbReference>
<organism evidence="1 2">
    <name type="scientific">Candidatus Thiothrix phosphatis</name>
    <dbReference type="NCBI Taxonomy" id="3112415"/>
    <lineage>
        <taxon>Bacteria</taxon>
        <taxon>Pseudomonadati</taxon>
        <taxon>Pseudomonadota</taxon>
        <taxon>Gammaproteobacteria</taxon>
        <taxon>Thiotrichales</taxon>
        <taxon>Thiotrichaceae</taxon>
        <taxon>Thiothrix</taxon>
    </lineage>
</organism>
<dbReference type="RefSeq" id="WP_324694363.1">
    <property type="nucleotide sequence ID" value="NZ_JAYMYJ010000082.1"/>
</dbReference>
<reference evidence="2" key="1">
    <citation type="submission" date="2023-07" db="EMBL/GenBank/DDBJ databases">
        <title>The carbon used by Thiothrix.</title>
        <authorList>
            <person name="Chen L."/>
        </authorList>
    </citation>
    <scope>NUCLEOTIDE SEQUENCE [LARGE SCALE GENOMIC DNA]</scope>
</reference>
<protein>
    <submittedName>
        <fullName evidence="1">Uncharacterized protein</fullName>
    </submittedName>
</protein>
<proteinExistence type="predicted"/>
<dbReference type="Proteomes" id="UP001308005">
    <property type="component" value="Unassembled WGS sequence"/>
</dbReference>
<name>A0ABU6CW08_9GAMM</name>
<gene>
    <name evidence="1" type="ORF">VSS37_08305</name>
</gene>
<dbReference type="Pfam" id="PF01161">
    <property type="entry name" value="PBP"/>
    <property type="match status" value="1"/>
</dbReference>
<evidence type="ECO:0000313" key="2">
    <source>
        <dbReference type="Proteomes" id="UP001308005"/>
    </source>
</evidence>
<dbReference type="InterPro" id="IPR008914">
    <property type="entry name" value="PEBP"/>
</dbReference>
<sequence>MSVRNEYFKQHLGKLLCSSIVVLGLSGKAAFAGPWPEFTGIAAGIMCTSLPQDSTPNWEVSEGHFLVFDDWKDGKELCYISFNGKPETASVTVTGGDGVVMEGSGFIDIDPTPTYQTAAAETGNGVTPPVNAFSLTSSVLVNGGAFPVEYTCDANKALGWDAAYGSGKFPSLMWDNVPNGTKSFALIMEDLSVPVEWPGHEFVHGIFYNIPAGTRAFKVKN</sequence>